<dbReference type="PANTHER" id="PTHR11895:SF151">
    <property type="entry name" value="GLUTAMYL-TRNA(GLN) AMIDOTRANSFERASE SUBUNIT A"/>
    <property type="match status" value="1"/>
</dbReference>
<dbReference type="EMBL" id="QKOE01000023">
    <property type="protein sequence ID" value="PZA14745.1"/>
    <property type="molecule type" value="Genomic_DNA"/>
</dbReference>
<evidence type="ECO:0000313" key="3">
    <source>
        <dbReference type="Proteomes" id="UP000248259"/>
    </source>
</evidence>
<dbReference type="NCBIfam" id="NF005688">
    <property type="entry name" value="PRK07488.1"/>
    <property type="match status" value="1"/>
</dbReference>
<keyword evidence="3" id="KW-1185">Reference proteome</keyword>
<keyword evidence="2" id="KW-0378">Hydrolase</keyword>
<dbReference type="Proteomes" id="UP000248259">
    <property type="component" value="Unassembled WGS sequence"/>
</dbReference>
<dbReference type="InterPro" id="IPR036928">
    <property type="entry name" value="AS_sf"/>
</dbReference>
<sequence length="481" mass="50166">MNDHFPGSFADLTISGAMASIAAGETSCESLVRTYLERAIAQPELNIFITLDADGALLAAREADKARVAGKAPGPLAGIPLVIKDNIHAAGLPATAGTPALAKFVPAGDAPTVQRLRDAGAIVVGKTNMHELAFGATGYNHAYHHPDVVGVRNPYDPSRIAGGSSSGSAAALGARMAMAALGTDTGGSMRIPCALNGCASLRPSWGRYSGKGVIPISNSRDAVGPMALCMADVALLDAVITGEAALPPVELGRLRLGVAKGFWANLDADTDALTRSAITRLEAVGVQFIEVPEARLQELNEPIGFPVVFHEAYDDMVAYLREQGPGISIEALYEGIASPDVKGLYKDLVLARKTFGPNGTLVDVGPVYEEAVKHGRPALKAHYRELFERHALDAFVFPTTPIVAPVARPEVSLPENFHLLIQNTEPAASACLPSIQLPIGLGASTGLPVGLELDGPAGQDRRMLAIGIAIEAVLGRIPAAR</sequence>
<protein>
    <submittedName>
        <fullName evidence="2">Indoleacetamide hydrolase</fullName>
    </submittedName>
</protein>
<evidence type="ECO:0000259" key="1">
    <source>
        <dbReference type="Pfam" id="PF01425"/>
    </source>
</evidence>
<proteinExistence type="predicted"/>
<evidence type="ECO:0000313" key="2">
    <source>
        <dbReference type="EMBL" id="PZA14745.1"/>
    </source>
</evidence>
<dbReference type="InterPro" id="IPR020556">
    <property type="entry name" value="Amidase_CS"/>
</dbReference>
<accession>A0A323UQ04</accession>
<name>A0A323UQ04_9RHOO</name>
<dbReference type="PROSITE" id="PS00571">
    <property type="entry name" value="AMIDASES"/>
    <property type="match status" value="1"/>
</dbReference>
<dbReference type="Gene3D" id="3.90.1300.10">
    <property type="entry name" value="Amidase signature (AS) domain"/>
    <property type="match status" value="1"/>
</dbReference>
<gene>
    <name evidence="2" type="primary">iaaH</name>
    <name evidence="2" type="ORF">DNK49_20365</name>
</gene>
<dbReference type="PANTHER" id="PTHR11895">
    <property type="entry name" value="TRANSAMIDASE"/>
    <property type="match status" value="1"/>
</dbReference>
<feature type="domain" description="Amidase" evidence="1">
    <location>
        <begin position="31"/>
        <end position="464"/>
    </location>
</feature>
<dbReference type="InterPro" id="IPR000120">
    <property type="entry name" value="Amidase"/>
</dbReference>
<reference evidence="2 3" key="1">
    <citation type="submission" date="2018-06" db="EMBL/GenBank/DDBJ databases">
        <title>Azoarcus communis strain SWub3 genome.</title>
        <authorList>
            <person name="Zorraquino Salvo V."/>
            <person name="Toubiana D."/>
            <person name="Blumwald E."/>
        </authorList>
    </citation>
    <scope>NUCLEOTIDE SEQUENCE [LARGE SCALE GENOMIC DNA]</scope>
    <source>
        <strain evidence="2 3">SWub3</strain>
    </source>
</reference>
<dbReference type="InterPro" id="IPR023631">
    <property type="entry name" value="Amidase_dom"/>
</dbReference>
<dbReference type="AlphaFoldDB" id="A0A323UQ04"/>
<organism evidence="2 3">
    <name type="scientific">Parazoarcus communis SWub3 = DSM 12120</name>
    <dbReference type="NCBI Taxonomy" id="1121029"/>
    <lineage>
        <taxon>Bacteria</taxon>
        <taxon>Pseudomonadati</taxon>
        <taxon>Pseudomonadota</taxon>
        <taxon>Betaproteobacteria</taxon>
        <taxon>Rhodocyclales</taxon>
        <taxon>Zoogloeaceae</taxon>
        <taxon>Parazoarcus</taxon>
    </lineage>
</organism>
<dbReference type="RefSeq" id="WP_110529144.1">
    <property type="nucleotide sequence ID" value="NZ_QKOE01000023.1"/>
</dbReference>
<comment type="caution">
    <text evidence="2">The sequence shown here is derived from an EMBL/GenBank/DDBJ whole genome shotgun (WGS) entry which is preliminary data.</text>
</comment>
<dbReference type="OrthoDB" id="112488at2"/>
<dbReference type="SUPFAM" id="SSF75304">
    <property type="entry name" value="Amidase signature (AS) enzymes"/>
    <property type="match status" value="1"/>
</dbReference>
<dbReference type="GO" id="GO:0016787">
    <property type="term" value="F:hydrolase activity"/>
    <property type="evidence" value="ECO:0007669"/>
    <property type="project" value="UniProtKB-KW"/>
</dbReference>
<dbReference type="Pfam" id="PF01425">
    <property type="entry name" value="Amidase"/>
    <property type="match status" value="1"/>
</dbReference>